<sequence length="316" mass="35435">MFPKNRSERPRPLADAGGRPHRRSSKETHMGYHHYMRGMSNGGSIFSRGEPLTNAELHARVPSIFATEAHESRSARFAPVPTITVLDGLRAEGFEPFFAQQARTRIEGKAEFTKHMLRLRHRGIVNEAGEAFEIVLVNANDGTSAYQMIPGFFRFVCANGLMAGETFEEVKVRHSGNAIGEVIEGAYRVLEDAPRVADQVQRFKSIRLQDREREILAEAAHSLRFPATAEGKAAPIDPPALLRPRRSEDRATDLWTAFNVVQENTLRGGMRGRIETDSGFIRRQTVREVTGIDQSRALNRALWMLTERMAELKSAA</sequence>
<keyword evidence="2" id="KW-0614">Plasmid</keyword>
<protein>
    <recommendedName>
        <fullName evidence="3">DUF945 domain-containing protein</fullName>
    </recommendedName>
</protein>
<accession>A4X0R7</accession>
<reference evidence="2" key="1">
    <citation type="submission" date="2007-04" db="EMBL/GenBank/DDBJ databases">
        <title>Complete sequence of plasmid pRSPA04 of Rhodobacter sphaeroides ATCC 17025.</title>
        <authorList>
            <consortium name="US DOE Joint Genome Institute"/>
            <person name="Copeland A."/>
            <person name="Lucas S."/>
            <person name="Lapidus A."/>
            <person name="Barry K."/>
            <person name="Detter J.C."/>
            <person name="Glavina del Rio T."/>
            <person name="Hammon N."/>
            <person name="Israni S."/>
            <person name="Dalin E."/>
            <person name="Tice H."/>
            <person name="Pitluck S."/>
            <person name="Chertkov O."/>
            <person name="Brettin T."/>
            <person name="Bruce D."/>
            <person name="Han C."/>
            <person name="Schmutz J."/>
            <person name="Larimer F."/>
            <person name="Land M."/>
            <person name="Hauser L."/>
            <person name="Kyrpides N."/>
            <person name="Kim E."/>
            <person name="Richardson P."/>
            <person name="Mackenzie C."/>
            <person name="Choudhary M."/>
            <person name="Donohue T.J."/>
            <person name="Kaplan S."/>
        </authorList>
    </citation>
    <scope>NUCLEOTIDE SEQUENCE [LARGE SCALE GENOMIC DNA]</scope>
    <source>
        <strain evidence="2">ATCC 17025</strain>
        <plasmid evidence="2">pRSPA04</plasmid>
    </source>
</reference>
<dbReference type="Pfam" id="PF06067">
    <property type="entry name" value="DUF932"/>
    <property type="match status" value="1"/>
</dbReference>
<organism evidence="2">
    <name type="scientific">Cereibacter sphaeroides (strain ATCC 17025 / ATH 2.4.3)</name>
    <name type="common">Rhodobacter sphaeroides</name>
    <dbReference type="NCBI Taxonomy" id="349102"/>
    <lineage>
        <taxon>Bacteria</taxon>
        <taxon>Pseudomonadati</taxon>
        <taxon>Pseudomonadota</taxon>
        <taxon>Alphaproteobacteria</taxon>
        <taxon>Rhodobacterales</taxon>
        <taxon>Paracoccaceae</taxon>
        <taxon>Cereibacter</taxon>
    </lineage>
</organism>
<proteinExistence type="predicted"/>
<dbReference type="AlphaFoldDB" id="A4X0R7"/>
<geneLocation type="plasmid" evidence="2">
    <name>pRSPA04</name>
</geneLocation>
<dbReference type="KEGG" id="rsq:Rsph17025_4386"/>
<feature type="compositionally biased region" description="Basic and acidic residues" evidence="1">
    <location>
        <begin position="1"/>
        <end position="12"/>
    </location>
</feature>
<evidence type="ECO:0000313" key="2">
    <source>
        <dbReference type="EMBL" id="ABP73231.1"/>
    </source>
</evidence>
<feature type="region of interest" description="Disordered" evidence="1">
    <location>
        <begin position="1"/>
        <end position="26"/>
    </location>
</feature>
<evidence type="ECO:0008006" key="3">
    <source>
        <dbReference type="Google" id="ProtNLM"/>
    </source>
</evidence>
<evidence type="ECO:0000256" key="1">
    <source>
        <dbReference type="SAM" id="MobiDB-lite"/>
    </source>
</evidence>
<gene>
    <name evidence="2" type="ordered locus">Rsph17025_4386</name>
</gene>
<dbReference type="EMBL" id="CP000665">
    <property type="protein sequence ID" value="ABP73231.1"/>
    <property type="molecule type" value="Genomic_DNA"/>
</dbReference>
<name>A4X0R7_CERS5</name>
<dbReference type="InterPro" id="IPR026325">
    <property type="entry name" value="DUF932"/>
</dbReference>
<dbReference type="HOGENOM" id="CLU_059317_0_0_5"/>